<reference evidence="3" key="1">
    <citation type="journal article" date="2019" name="Int. J. Syst. Evol. Microbiol.">
        <title>The Global Catalogue of Microorganisms (GCM) 10K type strain sequencing project: providing services to taxonomists for standard genome sequencing and annotation.</title>
        <authorList>
            <consortium name="The Broad Institute Genomics Platform"/>
            <consortium name="The Broad Institute Genome Sequencing Center for Infectious Disease"/>
            <person name="Wu L."/>
            <person name="Ma J."/>
        </authorList>
    </citation>
    <scope>NUCLEOTIDE SEQUENCE [LARGE SCALE GENOMIC DNA]</scope>
    <source>
        <strain evidence="3">JCM 18392</strain>
    </source>
</reference>
<keyword evidence="3" id="KW-1185">Reference proteome</keyword>
<name>A0ABP9E6H2_9GAMM</name>
<protein>
    <submittedName>
        <fullName evidence="2">Uncharacterized protein</fullName>
    </submittedName>
</protein>
<proteinExistence type="predicted"/>
<dbReference type="EMBL" id="BAABJY010000002">
    <property type="protein sequence ID" value="GAA4869452.1"/>
    <property type="molecule type" value="Genomic_DNA"/>
</dbReference>
<dbReference type="Proteomes" id="UP001501323">
    <property type="component" value="Unassembled WGS sequence"/>
</dbReference>
<evidence type="ECO:0000313" key="3">
    <source>
        <dbReference type="Proteomes" id="UP001501323"/>
    </source>
</evidence>
<gene>
    <name evidence="2" type="ORF">GCM10023332_22540</name>
</gene>
<organism evidence="2 3">
    <name type="scientific">Luteimonas vadosa</name>
    <dbReference type="NCBI Taxonomy" id="1165507"/>
    <lineage>
        <taxon>Bacteria</taxon>
        <taxon>Pseudomonadati</taxon>
        <taxon>Pseudomonadota</taxon>
        <taxon>Gammaproteobacteria</taxon>
        <taxon>Lysobacterales</taxon>
        <taxon>Lysobacteraceae</taxon>
        <taxon>Luteimonas</taxon>
    </lineage>
</organism>
<accession>A0ABP9E6H2</accession>
<evidence type="ECO:0000256" key="1">
    <source>
        <dbReference type="SAM" id="MobiDB-lite"/>
    </source>
</evidence>
<sequence length="64" mass="6248">MLGGAPPAAPDAAKASGPPVPSQHSPLPKIDPEPSVRLGAEAMTVAVREIPKPGGNTPDTVSGG</sequence>
<feature type="compositionally biased region" description="Low complexity" evidence="1">
    <location>
        <begin position="1"/>
        <end position="17"/>
    </location>
</feature>
<comment type="caution">
    <text evidence="2">The sequence shown here is derived from an EMBL/GenBank/DDBJ whole genome shotgun (WGS) entry which is preliminary data.</text>
</comment>
<evidence type="ECO:0000313" key="2">
    <source>
        <dbReference type="EMBL" id="GAA4869452.1"/>
    </source>
</evidence>
<feature type="region of interest" description="Disordered" evidence="1">
    <location>
        <begin position="1"/>
        <end position="36"/>
    </location>
</feature>